<comment type="caution">
    <text evidence="4">The sequence shown here is derived from an EMBL/GenBank/DDBJ whole genome shotgun (WGS) entry which is preliminary data.</text>
</comment>
<dbReference type="PRINTS" id="PR00922">
    <property type="entry name" value="DADACBPTASE3"/>
</dbReference>
<keyword evidence="2 4" id="KW-0378">Hydrolase</keyword>
<dbReference type="Pfam" id="PF02113">
    <property type="entry name" value="Peptidase_S13"/>
    <property type="match status" value="1"/>
</dbReference>
<keyword evidence="4" id="KW-0121">Carboxypeptidase</keyword>
<dbReference type="SUPFAM" id="SSF56601">
    <property type="entry name" value="beta-lactamase/transpeptidase-like"/>
    <property type="match status" value="1"/>
</dbReference>
<dbReference type="OrthoDB" id="9802627at2"/>
<keyword evidence="5" id="KW-1185">Reference proteome</keyword>
<dbReference type="RefSeq" id="WP_123663279.1">
    <property type="nucleotide sequence ID" value="NZ_RARA01000026.1"/>
</dbReference>
<gene>
    <name evidence="4" type="primary">dacB</name>
    <name evidence="4" type="ORF">EDM02_04160</name>
</gene>
<keyword evidence="3" id="KW-0472">Membrane</keyword>
<dbReference type="GO" id="GO:0006508">
    <property type="term" value="P:proteolysis"/>
    <property type="evidence" value="ECO:0007669"/>
    <property type="project" value="InterPro"/>
</dbReference>
<feature type="transmembrane region" description="Helical" evidence="3">
    <location>
        <begin position="12"/>
        <end position="28"/>
    </location>
</feature>
<evidence type="ECO:0000313" key="5">
    <source>
        <dbReference type="Proteomes" id="UP000270927"/>
    </source>
</evidence>
<dbReference type="AlphaFoldDB" id="A0A3N2QB70"/>
<comment type="similarity">
    <text evidence="1">Belongs to the peptidase S13 family.</text>
</comment>
<proteinExistence type="inferred from homology"/>
<evidence type="ECO:0000256" key="3">
    <source>
        <dbReference type="SAM" id="Phobius"/>
    </source>
</evidence>
<dbReference type="Gene3D" id="3.40.710.10">
    <property type="entry name" value="DD-peptidase/beta-lactamase superfamily"/>
    <property type="match status" value="2"/>
</dbReference>
<evidence type="ECO:0000256" key="1">
    <source>
        <dbReference type="ARBA" id="ARBA00006096"/>
    </source>
</evidence>
<dbReference type="EC" id="3.4.16.4" evidence="4"/>
<dbReference type="GO" id="GO:0000270">
    <property type="term" value="P:peptidoglycan metabolic process"/>
    <property type="evidence" value="ECO:0007669"/>
    <property type="project" value="TreeGrafter"/>
</dbReference>
<dbReference type="PANTHER" id="PTHR30023">
    <property type="entry name" value="D-ALANYL-D-ALANINE CARBOXYPEPTIDASE"/>
    <property type="match status" value="1"/>
</dbReference>
<dbReference type="PANTHER" id="PTHR30023:SF0">
    <property type="entry name" value="PENICILLIN-SENSITIVE CARBOXYPEPTIDASE A"/>
    <property type="match status" value="1"/>
</dbReference>
<dbReference type="EMBL" id="RARA01000026">
    <property type="protein sequence ID" value="ROT47058.1"/>
    <property type="molecule type" value="Genomic_DNA"/>
</dbReference>
<evidence type="ECO:0000313" key="4">
    <source>
        <dbReference type="EMBL" id="ROT47058.1"/>
    </source>
</evidence>
<dbReference type="InterPro" id="IPR012338">
    <property type="entry name" value="Beta-lactam/transpept-like"/>
</dbReference>
<name>A0A3N2QB70_9BACT</name>
<keyword evidence="3" id="KW-1133">Transmembrane helix</keyword>
<protein>
    <submittedName>
        <fullName evidence="4">D-alanyl-D-alanine carboxypeptidase/D-alanyl-D-alanine-endopeptidase</fullName>
        <ecNumber evidence="4">3.4.16.4</ecNumber>
    </submittedName>
</protein>
<keyword evidence="4" id="KW-0645">Protease</keyword>
<dbReference type="Proteomes" id="UP000270927">
    <property type="component" value="Unassembled WGS sequence"/>
</dbReference>
<dbReference type="GO" id="GO:0009002">
    <property type="term" value="F:serine-type D-Ala-D-Ala carboxypeptidase activity"/>
    <property type="evidence" value="ECO:0007669"/>
    <property type="project" value="UniProtKB-EC"/>
</dbReference>
<keyword evidence="3" id="KW-0812">Transmembrane</keyword>
<accession>A0A3N2QB70</accession>
<sequence>MQNIKKYRYHYVWWLYSLIVLLGCNKGISRMQTALPLVTSHEEIGKLINDKIQNVDPSLNVGIKIIDLKSGQIIYTKNSNRYYTPASLTKVFTLLALNEYFQCPYPFSSAIYLNQDKDRYYLTIDDPNFLQADLKVLLDMLAKQGIVLDHLDVMRQAFSIPPTMVQRSVDDMHCAYGAPITRVHVNKNICSLIAKSSKIGEKVTIDKDIFFPYDLNIKAITVQNDQEAIPLSIVWDGKQCTINGALKVGKEESLKLAIHEDDHYHYVVAMIKHFLPNASVAFQDSKQKEDEEEKVKNSTVPSDAIVSRKKSYADIAGIALKTSDNFIADYVLASYATQENQPTWDDATHRLREKINEVFQVDLTKSKMDDGSGLSRRNLFTVEQISDFLGTTYQKPNFNEMQSLMAYSQQDEGTTIAGRFPKNMRVYAKTGTLSGVSNLCGYVYPKQYETPYSFVITMNNFCDPIKNYRDLQDNIIKLFQ</sequence>
<organism evidence="4 5">
    <name type="scientific">Candidatus Cardinium hertigii</name>
    <dbReference type="NCBI Taxonomy" id="247481"/>
    <lineage>
        <taxon>Bacteria</taxon>
        <taxon>Pseudomonadati</taxon>
        <taxon>Bacteroidota</taxon>
        <taxon>Cytophagia</taxon>
        <taxon>Cytophagales</taxon>
        <taxon>Amoebophilaceae</taxon>
        <taxon>Candidatus Cardinium</taxon>
    </lineage>
</organism>
<dbReference type="PROSITE" id="PS51257">
    <property type="entry name" value="PROKAR_LIPOPROTEIN"/>
    <property type="match status" value="1"/>
</dbReference>
<dbReference type="InterPro" id="IPR000667">
    <property type="entry name" value="Peptidase_S13"/>
</dbReference>
<evidence type="ECO:0000256" key="2">
    <source>
        <dbReference type="ARBA" id="ARBA00022801"/>
    </source>
</evidence>
<dbReference type="NCBIfam" id="TIGR00666">
    <property type="entry name" value="PBP4"/>
    <property type="match status" value="1"/>
</dbReference>
<reference evidence="4 5" key="1">
    <citation type="submission" date="2018-09" db="EMBL/GenBank/DDBJ databases">
        <title>Comparative Genomics of Wolbachia-Cardinium Dual Endosymbiosis in a Plant-Parasitic Nematode.</title>
        <authorList>
            <person name="Brown A.M.V."/>
            <person name="Wasala S.K."/>
            <person name="Howe D.K."/>
            <person name="Peetz A.B."/>
            <person name="Zasada I.A."/>
            <person name="Denver D.R."/>
        </authorList>
    </citation>
    <scope>NUCLEOTIDE SEQUENCE [LARGE SCALE GENOMIC DNA]</scope>
    <source>
        <strain evidence="4 5">Pp_1</strain>
    </source>
</reference>